<evidence type="ECO:0008006" key="3">
    <source>
        <dbReference type="Google" id="ProtNLM"/>
    </source>
</evidence>
<dbReference type="Proteomes" id="UP001500936">
    <property type="component" value="Unassembled WGS sequence"/>
</dbReference>
<dbReference type="EMBL" id="BAABHB010000016">
    <property type="protein sequence ID" value="GAA4418368.1"/>
    <property type="molecule type" value="Genomic_DNA"/>
</dbReference>
<organism evidence="1 2">
    <name type="scientific">Nibrella viscosa</name>
    <dbReference type="NCBI Taxonomy" id="1084524"/>
    <lineage>
        <taxon>Bacteria</taxon>
        <taxon>Pseudomonadati</taxon>
        <taxon>Bacteroidota</taxon>
        <taxon>Cytophagia</taxon>
        <taxon>Cytophagales</taxon>
        <taxon>Spirosomataceae</taxon>
        <taxon>Nibrella</taxon>
    </lineage>
</organism>
<protein>
    <recommendedName>
        <fullName evidence="3">Transposase</fullName>
    </recommendedName>
</protein>
<evidence type="ECO:0000313" key="2">
    <source>
        <dbReference type="Proteomes" id="UP001500936"/>
    </source>
</evidence>
<accession>A0ABP8KYY4</accession>
<dbReference type="SUPFAM" id="SSF160459">
    <property type="entry name" value="BLRF2-like"/>
    <property type="match status" value="1"/>
</dbReference>
<gene>
    <name evidence="1" type="ORF">GCM10023187_51750</name>
</gene>
<comment type="caution">
    <text evidence="1">The sequence shown here is derived from an EMBL/GenBank/DDBJ whole genome shotgun (WGS) entry which is preliminary data.</text>
</comment>
<keyword evidence="2" id="KW-1185">Reference proteome</keyword>
<reference evidence="2" key="1">
    <citation type="journal article" date="2019" name="Int. J. Syst. Evol. Microbiol.">
        <title>The Global Catalogue of Microorganisms (GCM) 10K type strain sequencing project: providing services to taxonomists for standard genome sequencing and annotation.</title>
        <authorList>
            <consortium name="The Broad Institute Genomics Platform"/>
            <consortium name="The Broad Institute Genome Sequencing Center for Infectious Disease"/>
            <person name="Wu L."/>
            <person name="Ma J."/>
        </authorList>
    </citation>
    <scope>NUCLEOTIDE SEQUENCE [LARGE SCALE GENOMIC DNA]</scope>
    <source>
        <strain evidence="2">JCM 17925</strain>
    </source>
</reference>
<sequence length="67" mass="7631">MPTGSVSGIGAPKRQDFLERAPSLFERSSEPQETVDVERLFAKIGRLELENEWLKKSLKNRTAERLS</sequence>
<evidence type="ECO:0000313" key="1">
    <source>
        <dbReference type="EMBL" id="GAA4418368.1"/>
    </source>
</evidence>
<name>A0ABP8KYY4_9BACT</name>
<proteinExistence type="predicted"/>